<reference evidence="5 6" key="2">
    <citation type="journal article" date="2010" name="BMC Genomics">
        <title>The genome of Geobacter bemidjiensis, exemplar for the subsurface clade of Geobacter species that predominate in Fe(III)-reducing subsurface environments.</title>
        <authorList>
            <person name="Aklujkar M."/>
            <person name="Young N.D."/>
            <person name="Holmes D."/>
            <person name="Chavan M."/>
            <person name="Risso C."/>
            <person name="Kiss H.E."/>
            <person name="Han C.S."/>
            <person name="Land M.L."/>
            <person name="Lovley D.R."/>
        </authorList>
    </citation>
    <scope>NUCLEOTIDE SEQUENCE [LARGE SCALE GENOMIC DNA]</scope>
    <source>
        <strain evidence="6">ATCC BAA-1014 / DSM 16622 / JCM 12645 / Bem</strain>
    </source>
</reference>
<dbReference type="PANTHER" id="PTHR43464:SF19">
    <property type="entry name" value="UBIQUINONE BIOSYNTHESIS O-METHYLTRANSFERASE, MITOCHONDRIAL"/>
    <property type="match status" value="1"/>
</dbReference>
<organism evidence="5 6">
    <name type="scientific">Citrifermentans bemidjiense (strain ATCC BAA-1014 / DSM 16622 / JCM 12645 / Bem)</name>
    <name type="common">Geobacter bemidjiensis</name>
    <dbReference type="NCBI Taxonomy" id="404380"/>
    <lineage>
        <taxon>Bacteria</taxon>
        <taxon>Pseudomonadati</taxon>
        <taxon>Thermodesulfobacteriota</taxon>
        <taxon>Desulfuromonadia</taxon>
        <taxon>Geobacterales</taxon>
        <taxon>Geobacteraceae</taxon>
        <taxon>Citrifermentans</taxon>
    </lineage>
</organism>
<dbReference type="eggNOG" id="COG0500">
    <property type="taxonomic scope" value="Bacteria"/>
</dbReference>
<dbReference type="Pfam" id="PF13649">
    <property type="entry name" value="Methyltransf_25"/>
    <property type="match status" value="1"/>
</dbReference>
<dbReference type="SUPFAM" id="SSF53335">
    <property type="entry name" value="S-adenosyl-L-methionine-dependent methyltransferases"/>
    <property type="match status" value="1"/>
</dbReference>
<dbReference type="EMBL" id="CP001124">
    <property type="protein sequence ID" value="ACH39577.1"/>
    <property type="molecule type" value="Genomic_DNA"/>
</dbReference>
<dbReference type="KEGG" id="gbm:Gbem_2569"/>
<dbReference type="GO" id="GO:0008168">
    <property type="term" value="F:methyltransferase activity"/>
    <property type="evidence" value="ECO:0007669"/>
    <property type="project" value="UniProtKB-KW"/>
</dbReference>
<sequence length="257" mass="28507">MNCFGAYSHYYDLLYKDKDYAGEARYIDELIRKHSPGAKRILNLGCGTGRHDFELMKLGYQVTGLDLSEEMLAVAAKRLTDMHPGPAPAALRFLQGDVRTVRLGETFDVVISLFHVMSYQSTNDDLHKAFATAKAHVAPGGLFLFDCWYGPAVLSDPPVVRVKRLEDDVIEVVRIAEPEVHYNANTVDVNYQVLITEKATGRVSTLKETHTMRYLFMPEVEGLFAAHGMEMTGSEEWGTGNEPGSGTWAVLFAGVVA</sequence>
<keyword evidence="6" id="KW-1185">Reference proteome</keyword>
<reference evidence="5 6" key="1">
    <citation type="submission" date="2008-07" db="EMBL/GenBank/DDBJ databases">
        <title>Complete sequence of Geobacter bemidjiensis BEM.</title>
        <authorList>
            <consortium name="US DOE Joint Genome Institute"/>
            <person name="Lucas S."/>
            <person name="Copeland A."/>
            <person name="Lapidus A."/>
            <person name="Glavina del Rio T."/>
            <person name="Dalin E."/>
            <person name="Tice H."/>
            <person name="Bruce D."/>
            <person name="Goodwin L."/>
            <person name="Pitluck S."/>
            <person name="Kiss H."/>
            <person name="Brettin T."/>
            <person name="Detter J.C."/>
            <person name="Han C."/>
            <person name="Kuske C.R."/>
            <person name="Schmutz J."/>
            <person name="Larimer F."/>
            <person name="Land M."/>
            <person name="Hauser L."/>
            <person name="Kyrpides N."/>
            <person name="Lykidis A."/>
            <person name="Lovley D."/>
            <person name="Richardson P."/>
        </authorList>
    </citation>
    <scope>NUCLEOTIDE SEQUENCE [LARGE SCALE GENOMIC DNA]</scope>
    <source>
        <strain evidence="6">ATCC BAA-1014 / DSM 16622 / JCM 12645 / Bem</strain>
    </source>
</reference>
<evidence type="ECO:0000256" key="2">
    <source>
        <dbReference type="ARBA" id="ARBA00022679"/>
    </source>
</evidence>
<dbReference type="InterPro" id="IPR029063">
    <property type="entry name" value="SAM-dependent_MTases_sf"/>
</dbReference>
<keyword evidence="2 5" id="KW-0808">Transferase</keyword>
<accession>B5EGU4</accession>
<dbReference type="AlphaFoldDB" id="B5EGU4"/>
<dbReference type="InterPro" id="IPR041698">
    <property type="entry name" value="Methyltransf_25"/>
</dbReference>
<gene>
    <name evidence="5" type="ordered locus">Gbem_2569</name>
</gene>
<keyword evidence="3" id="KW-0949">S-adenosyl-L-methionine</keyword>
<dbReference type="GO" id="GO:0032259">
    <property type="term" value="P:methylation"/>
    <property type="evidence" value="ECO:0007669"/>
    <property type="project" value="UniProtKB-KW"/>
</dbReference>
<proteinExistence type="predicted"/>
<feature type="domain" description="Methyltransferase" evidence="4">
    <location>
        <begin position="41"/>
        <end position="141"/>
    </location>
</feature>
<dbReference type="Proteomes" id="UP000008825">
    <property type="component" value="Chromosome"/>
</dbReference>
<evidence type="ECO:0000313" key="6">
    <source>
        <dbReference type="Proteomes" id="UP000008825"/>
    </source>
</evidence>
<dbReference type="STRING" id="404380.Gbem_2569"/>
<keyword evidence="1 5" id="KW-0489">Methyltransferase</keyword>
<evidence type="ECO:0000259" key="4">
    <source>
        <dbReference type="Pfam" id="PF13649"/>
    </source>
</evidence>
<dbReference type="Gene3D" id="3.40.50.150">
    <property type="entry name" value="Vaccinia Virus protein VP39"/>
    <property type="match status" value="1"/>
</dbReference>
<dbReference type="RefSeq" id="WP_012530998.1">
    <property type="nucleotide sequence ID" value="NC_011146.1"/>
</dbReference>
<protein>
    <submittedName>
        <fullName evidence="5">SAM-dependent methyltransferase, type 11</fullName>
    </submittedName>
</protein>
<evidence type="ECO:0000256" key="3">
    <source>
        <dbReference type="ARBA" id="ARBA00022691"/>
    </source>
</evidence>
<evidence type="ECO:0000313" key="5">
    <source>
        <dbReference type="EMBL" id="ACH39577.1"/>
    </source>
</evidence>
<dbReference type="CDD" id="cd02440">
    <property type="entry name" value="AdoMet_MTases"/>
    <property type="match status" value="1"/>
</dbReference>
<dbReference type="Gene3D" id="2.20.130.10">
    <property type="entry name" value="CAC2371-like domains"/>
    <property type="match status" value="1"/>
</dbReference>
<name>B5EGU4_CITBB</name>
<dbReference type="OrthoDB" id="9804312at2"/>
<evidence type="ECO:0000256" key="1">
    <source>
        <dbReference type="ARBA" id="ARBA00022603"/>
    </source>
</evidence>
<dbReference type="HOGENOM" id="CLU_069129_2_0_7"/>
<dbReference type="PANTHER" id="PTHR43464">
    <property type="entry name" value="METHYLTRANSFERASE"/>
    <property type="match status" value="1"/>
</dbReference>